<dbReference type="EMBL" id="RZNZ01000025">
    <property type="protein sequence ID" value="KAA8815722.1"/>
    <property type="molecule type" value="Genomic_DNA"/>
</dbReference>
<keyword evidence="1" id="KW-1133">Transmembrane helix</keyword>
<evidence type="ECO:0000313" key="4">
    <source>
        <dbReference type="Proteomes" id="UP000345527"/>
    </source>
</evidence>
<dbReference type="Proteomes" id="UP000374630">
    <property type="component" value="Unassembled WGS sequence"/>
</dbReference>
<sequence>MSTYEQIMERAEQRVGRMAGLERLCLAISRCALYLVSTFALMLMFVEGVFGSLITRAFDNLDGAIPREVAGYVELALVLLMFAGVTFVSWKATKQWKTPERRQEGTVIDYK</sequence>
<dbReference type="RefSeq" id="WP_150355089.1">
    <property type="nucleotide sequence ID" value="NZ_RZNZ01000025.1"/>
</dbReference>
<evidence type="ECO:0000313" key="3">
    <source>
        <dbReference type="EMBL" id="KAA8821024.1"/>
    </source>
</evidence>
<protein>
    <submittedName>
        <fullName evidence="3">Uncharacterized protein</fullName>
    </submittedName>
</protein>
<dbReference type="Proteomes" id="UP000345527">
    <property type="component" value="Unassembled WGS sequence"/>
</dbReference>
<keyword evidence="5" id="KW-1185">Reference proteome</keyword>
<feature type="transmembrane region" description="Helical" evidence="1">
    <location>
        <begin position="75"/>
        <end position="93"/>
    </location>
</feature>
<evidence type="ECO:0000256" key="1">
    <source>
        <dbReference type="SAM" id="Phobius"/>
    </source>
</evidence>
<dbReference type="EMBL" id="RZOA01000037">
    <property type="protein sequence ID" value="KAA8821024.1"/>
    <property type="molecule type" value="Genomic_DNA"/>
</dbReference>
<keyword evidence="1" id="KW-0812">Transmembrane</keyword>
<keyword evidence="1" id="KW-0472">Membrane</keyword>
<organism evidence="3 4">
    <name type="scientific">Bifidobacterium vespertilionis</name>
    <dbReference type="NCBI Taxonomy" id="2562524"/>
    <lineage>
        <taxon>Bacteria</taxon>
        <taxon>Bacillati</taxon>
        <taxon>Actinomycetota</taxon>
        <taxon>Actinomycetes</taxon>
        <taxon>Bifidobacteriales</taxon>
        <taxon>Bifidobacteriaceae</taxon>
        <taxon>Bifidobacterium</taxon>
    </lineage>
</organism>
<feature type="transmembrane region" description="Helical" evidence="1">
    <location>
        <begin position="32"/>
        <end position="55"/>
    </location>
</feature>
<proteinExistence type="predicted"/>
<evidence type="ECO:0000313" key="5">
    <source>
        <dbReference type="Proteomes" id="UP000374630"/>
    </source>
</evidence>
<reference evidence="4 5" key="1">
    <citation type="journal article" date="2019" name="Syst. Appl. Microbiol.">
        <title>Characterization of Bifidobacterium species in feaces of the Egyptian fruit bat: Description of B. vespertilionis sp. nov. and B. rousetti sp. nov.</title>
        <authorList>
            <person name="Modesto M."/>
            <person name="Satti M."/>
            <person name="Watanabe K."/>
            <person name="Puglisi E."/>
            <person name="Morelli L."/>
            <person name="Huang C.-H."/>
            <person name="Liou J.-S."/>
            <person name="Miyashita M."/>
            <person name="Tamura T."/>
            <person name="Saito S."/>
            <person name="Mori K."/>
            <person name="Huang L."/>
            <person name="Sciavilla P."/>
            <person name="Sandri C."/>
            <person name="Spiezio C."/>
            <person name="Vitali F."/>
            <person name="Cavalieri D."/>
            <person name="Perpetuini G."/>
            <person name="Tofalo R."/>
            <person name="Bonetti A."/>
            <person name="Arita M."/>
            <person name="Mattarelli P."/>
        </authorList>
    </citation>
    <scope>NUCLEOTIDE SEQUENCE [LARGE SCALE GENOMIC DNA]</scope>
    <source>
        <strain evidence="2 5">RST16</strain>
        <strain evidence="3 4">RST8</strain>
    </source>
</reference>
<dbReference type="AlphaFoldDB" id="A0A5J5DW15"/>
<gene>
    <name evidence="3" type="ORF">EM848_11580</name>
    <name evidence="2" type="ORF">EMO90_11820</name>
</gene>
<accession>A0A5J5DW15</accession>
<comment type="caution">
    <text evidence="3">The sequence shown here is derived from an EMBL/GenBank/DDBJ whole genome shotgun (WGS) entry which is preliminary data.</text>
</comment>
<name>A0A5J5DW15_9BIFI</name>
<evidence type="ECO:0000313" key="2">
    <source>
        <dbReference type="EMBL" id="KAA8815722.1"/>
    </source>
</evidence>